<sequence>SSDGDVHLRFDLSGISQRWSKLHSLLQDAQADCASHNQQRKVSESRLTTEAGISTADAKASEVALSRVISKEDFGEMEVLGQFNLGFIIVRRRKRGGAPEEDTTEAPQDLDDLFIVDQHAADEKYNFETLQQTTSIKSQKLFKPRTLELTASDELIALENMDILRLNGFELGIIGAKQNRANRKLNLVAQPVSKSTVFDMRDLEELIQMMHDHPTGQMVRCSKARAMFASRACRKSVMIGMPLTKGQMSTVVAHMGTMDQPWNCPHGRPTMRHLFDMANIQPSRNNKARRDVNWAEFT</sequence>
<comment type="caution">
    <text evidence="2">The sequence shown here is derived from an EMBL/GenBank/DDBJ whole genome shotgun (WGS) entry which is preliminary data.</text>
</comment>
<proteinExistence type="predicted"/>
<dbReference type="AlphaFoldDB" id="A0A9P5TW21"/>
<dbReference type="GO" id="GO:0032389">
    <property type="term" value="C:MutLalpha complex"/>
    <property type="evidence" value="ECO:0007669"/>
    <property type="project" value="TreeGrafter"/>
</dbReference>
<dbReference type="GO" id="GO:0006298">
    <property type="term" value="P:mismatch repair"/>
    <property type="evidence" value="ECO:0007669"/>
    <property type="project" value="InterPro"/>
</dbReference>
<dbReference type="Gene3D" id="3.30.1370.100">
    <property type="entry name" value="MutL, C-terminal domain, regulatory subdomain"/>
    <property type="match status" value="1"/>
</dbReference>
<evidence type="ECO:0000259" key="1">
    <source>
        <dbReference type="SMART" id="SM00853"/>
    </source>
</evidence>
<reference evidence="2" key="1">
    <citation type="submission" date="2020-11" db="EMBL/GenBank/DDBJ databases">
        <authorList>
            <consortium name="DOE Joint Genome Institute"/>
            <person name="Ahrendt S."/>
            <person name="Riley R."/>
            <person name="Andreopoulos W."/>
            <person name="Labutti K."/>
            <person name="Pangilinan J."/>
            <person name="Ruiz-Duenas F.J."/>
            <person name="Barrasa J.M."/>
            <person name="Sanchez-Garcia M."/>
            <person name="Camarero S."/>
            <person name="Miyauchi S."/>
            <person name="Serrano A."/>
            <person name="Linde D."/>
            <person name="Babiker R."/>
            <person name="Drula E."/>
            <person name="Ayuso-Fernandez I."/>
            <person name="Pacheco R."/>
            <person name="Padilla G."/>
            <person name="Ferreira P."/>
            <person name="Barriuso J."/>
            <person name="Kellner H."/>
            <person name="Castanera R."/>
            <person name="Alfaro M."/>
            <person name="Ramirez L."/>
            <person name="Pisabarro A.G."/>
            <person name="Kuo A."/>
            <person name="Tritt A."/>
            <person name="Lipzen A."/>
            <person name="He G."/>
            <person name="Yan M."/>
            <person name="Ng V."/>
            <person name="Cullen D."/>
            <person name="Martin F."/>
            <person name="Rosso M.-N."/>
            <person name="Henrissat B."/>
            <person name="Hibbett D."/>
            <person name="Martinez A.T."/>
            <person name="Grigoriev I.V."/>
        </authorList>
    </citation>
    <scope>NUCLEOTIDE SEQUENCE</scope>
    <source>
        <strain evidence="2">AH 40177</strain>
    </source>
</reference>
<evidence type="ECO:0000313" key="2">
    <source>
        <dbReference type="EMBL" id="KAF9028867.1"/>
    </source>
</evidence>
<dbReference type="InterPro" id="IPR042120">
    <property type="entry name" value="MutL_C_dimsub"/>
</dbReference>
<dbReference type="InterPro" id="IPR014790">
    <property type="entry name" value="MutL_C"/>
</dbReference>
<dbReference type="EMBL" id="JADNRY010000723">
    <property type="protein sequence ID" value="KAF9028867.1"/>
    <property type="molecule type" value="Genomic_DNA"/>
</dbReference>
<protein>
    <submittedName>
        <fullName evidence="2">MutL C terminal dimerization domain-containing protein</fullName>
    </submittedName>
</protein>
<accession>A0A9P5TW21</accession>
<dbReference type="InterPro" id="IPR042121">
    <property type="entry name" value="MutL_C_regsub"/>
</dbReference>
<dbReference type="SUPFAM" id="SSF118116">
    <property type="entry name" value="DNA mismatch repair protein MutL"/>
    <property type="match status" value="1"/>
</dbReference>
<name>A0A9P5TW21_9AGAR</name>
<dbReference type="GO" id="GO:0140664">
    <property type="term" value="F:ATP-dependent DNA damage sensor activity"/>
    <property type="evidence" value="ECO:0007669"/>
    <property type="project" value="InterPro"/>
</dbReference>
<evidence type="ECO:0000313" key="3">
    <source>
        <dbReference type="Proteomes" id="UP000772434"/>
    </source>
</evidence>
<keyword evidence="3" id="KW-1185">Reference proteome</keyword>
<organism evidence="2 3">
    <name type="scientific">Rhodocollybia butyracea</name>
    <dbReference type="NCBI Taxonomy" id="206335"/>
    <lineage>
        <taxon>Eukaryota</taxon>
        <taxon>Fungi</taxon>
        <taxon>Dikarya</taxon>
        <taxon>Basidiomycota</taxon>
        <taxon>Agaricomycotina</taxon>
        <taxon>Agaricomycetes</taxon>
        <taxon>Agaricomycetidae</taxon>
        <taxon>Agaricales</taxon>
        <taxon>Marasmiineae</taxon>
        <taxon>Omphalotaceae</taxon>
        <taxon>Rhodocollybia</taxon>
    </lineage>
</organism>
<dbReference type="PANTHER" id="PTHR10073:SF52">
    <property type="entry name" value="MISMATCH REPAIR ENDONUCLEASE PMS2"/>
    <property type="match status" value="1"/>
</dbReference>
<dbReference type="FunFam" id="3.30.1370.100:FF:000001">
    <property type="entry name" value="Mismatch repair endonuclease pms1, putative"/>
    <property type="match status" value="1"/>
</dbReference>
<dbReference type="SMART" id="SM00853">
    <property type="entry name" value="MutL_C"/>
    <property type="match status" value="1"/>
</dbReference>
<dbReference type="InterPro" id="IPR038973">
    <property type="entry name" value="MutL/Mlh/Pms-like"/>
</dbReference>
<feature type="domain" description="MutL C-terminal dimerisation" evidence="1">
    <location>
        <begin position="79"/>
        <end position="243"/>
    </location>
</feature>
<gene>
    <name evidence="2" type="ORF">BDP27DRAFT_1246902</name>
</gene>
<feature type="non-terminal residue" evidence="2">
    <location>
        <position position="298"/>
    </location>
</feature>
<dbReference type="GO" id="GO:0005524">
    <property type="term" value="F:ATP binding"/>
    <property type="evidence" value="ECO:0007669"/>
    <property type="project" value="InterPro"/>
</dbReference>
<dbReference type="Gene3D" id="3.30.1540.20">
    <property type="entry name" value="MutL, C-terminal domain, dimerisation subdomain"/>
    <property type="match status" value="1"/>
</dbReference>
<dbReference type="GO" id="GO:0016887">
    <property type="term" value="F:ATP hydrolysis activity"/>
    <property type="evidence" value="ECO:0007669"/>
    <property type="project" value="InterPro"/>
</dbReference>
<dbReference type="Proteomes" id="UP000772434">
    <property type="component" value="Unassembled WGS sequence"/>
</dbReference>
<dbReference type="Pfam" id="PF08676">
    <property type="entry name" value="MutL_C"/>
    <property type="match status" value="1"/>
</dbReference>
<dbReference type="PANTHER" id="PTHR10073">
    <property type="entry name" value="DNA MISMATCH REPAIR PROTEIN MLH, PMS, MUTL"/>
    <property type="match status" value="1"/>
</dbReference>
<dbReference type="InterPro" id="IPR037198">
    <property type="entry name" value="MutL_C_sf"/>
</dbReference>
<dbReference type="OrthoDB" id="10263226at2759"/>